<reference evidence="2 3" key="1">
    <citation type="submission" date="2016-07" db="EMBL/GenBank/DDBJ databases">
        <title>Pervasive Adenine N6-methylation of Active Genes in Fungi.</title>
        <authorList>
            <consortium name="DOE Joint Genome Institute"/>
            <person name="Mondo S.J."/>
            <person name="Dannebaum R.O."/>
            <person name="Kuo R.C."/>
            <person name="Labutti K."/>
            <person name="Haridas S."/>
            <person name="Kuo A."/>
            <person name="Salamov A."/>
            <person name="Ahrendt S.R."/>
            <person name="Lipzen A."/>
            <person name="Sullivan W."/>
            <person name="Andreopoulos W.B."/>
            <person name="Clum A."/>
            <person name="Lindquist E."/>
            <person name="Daum C."/>
            <person name="Ramamoorthy G.K."/>
            <person name="Gryganskyi A."/>
            <person name="Culley D."/>
            <person name="Magnuson J.K."/>
            <person name="James T.Y."/>
            <person name="O'Malley M.A."/>
            <person name="Stajich J.E."/>
            <person name="Spatafora J.W."/>
            <person name="Visel A."/>
            <person name="Grigoriev I.V."/>
        </authorList>
    </citation>
    <scope>NUCLEOTIDE SEQUENCE [LARGE SCALE GENOMIC DNA]</scope>
    <source>
        <strain evidence="2 3">62-1032</strain>
    </source>
</reference>
<feature type="region of interest" description="Disordered" evidence="1">
    <location>
        <begin position="250"/>
        <end position="269"/>
    </location>
</feature>
<evidence type="ECO:0000313" key="3">
    <source>
        <dbReference type="Proteomes" id="UP000193467"/>
    </source>
</evidence>
<dbReference type="EMBL" id="MCGR01000002">
    <property type="protein sequence ID" value="ORY91757.1"/>
    <property type="molecule type" value="Genomic_DNA"/>
</dbReference>
<comment type="caution">
    <text evidence="2">The sequence shown here is derived from an EMBL/GenBank/DDBJ whole genome shotgun (WGS) entry which is preliminary data.</text>
</comment>
<sequence length="360" mass="37923">MQADDAAKTAATSSSASGSSSAVKKEKDSSSSSSSTKDGEKKRKAESVDDVKKKLKPTPSTSTSTKPTPTSTPSTSKPTPSSLFPSKPTTGLPSFKKKADATTAPASAGGSSLFQEAFAALQGKKATTPTAAAGGEGGSKKPVGKNGKQRKSVRWRPDAELVEVREIESRAERFGEGMGEDHDEQGNLTKLMEGEEGQVHALHLADEFDEEIDWYEPQDILIPPDARIEPPISPAMDLETTRQSSVAAFDLNTPLPSSPTEPTEAYTPTSTPLIIPLSVELRDDASVQATIAHAQASTTPLGGFAANEQIQTLLGQLTSAGFNAPPPQPQQSQSQWPQPLPHQQAFDQATINALASYSPS</sequence>
<feature type="compositionally biased region" description="Low complexity" evidence="1">
    <location>
        <begin position="330"/>
        <end position="343"/>
    </location>
</feature>
<dbReference type="InParanoid" id="A0A1Y2G326"/>
<dbReference type="STRING" id="106004.A0A1Y2G326"/>
<organism evidence="2 3">
    <name type="scientific">Leucosporidium creatinivorum</name>
    <dbReference type="NCBI Taxonomy" id="106004"/>
    <lineage>
        <taxon>Eukaryota</taxon>
        <taxon>Fungi</taxon>
        <taxon>Dikarya</taxon>
        <taxon>Basidiomycota</taxon>
        <taxon>Pucciniomycotina</taxon>
        <taxon>Microbotryomycetes</taxon>
        <taxon>Leucosporidiales</taxon>
        <taxon>Leucosporidium</taxon>
    </lineage>
</organism>
<name>A0A1Y2G326_9BASI</name>
<feature type="region of interest" description="Disordered" evidence="1">
    <location>
        <begin position="1"/>
        <end position="109"/>
    </location>
</feature>
<evidence type="ECO:0000256" key="1">
    <source>
        <dbReference type="SAM" id="MobiDB-lite"/>
    </source>
</evidence>
<feature type="compositionally biased region" description="Basic and acidic residues" evidence="1">
    <location>
        <begin position="37"/>
        <end position="52"/>
    </location>
</feature>
<proteinExistence type="predicted"/>
<feature type="region of interest" description="Disordered" evidence="1">
    <location>
        <begin position="317"/>
        <end position="343"/>
    </location>
</feature>
<dbReference type="Proteomes" id="UP000193467">
    <property type="component" value="Unassembled WGS sequence"/>
</dbReference>
<feature type="compositionally biased region" description="Low complexity" evidence="1">
    <location>
        <begin position="57"/>
        <end position="90"/>
    </location>
</feature>
<feature type="compositionally biased region" description="Low complexity" evidence="1">
    <location>
        <begin position="253"/>
        <end position="264"/>
    </location>
</feature>
<gene>
    <name evidence="2" type="ORF">BCR35DRAFT_75784</name>
</gene>
<keyword evidence="3" id="KW-1185">Reference proteome</keyword>
<dbReference type="AlphaFoldDB" id="A0A1Y2G326"/>
<dbReference type="OrthoDB" id="6159439at2759"/>
<feature type="compositionally biased region" description="Low complexity" evidence="1">
    <location>
        <begin position="1"/>
        <end position="22"/>
    </location>
</feature>
<accession>A0A1Y2G326</accession>
<feature type="region of interest" description="Disordered" evidence="1">
    <location>
        <begin position="124"/>
        <end position="156"/>
    </location>
</feature>
<evidence type="ECO:0000313" key="2">
    <source>
        <dbReference type="EMBL" id="ORY91757.1"/>
    </source>
</evidence>
<protein>
    <submittedName>
        <fullName evidence="2">Uncharacterized protein</fullName>
    </submittedName>
</protein>